<evidence type="ECO:0000313" key="2">
    <source>
        <dbReference type="Proteomes" id="UP000265520"/>
    </source>
</evidence>
<dbReference type="AlphaFoldDB" id="A0A392QPU6"/>
<protein>
    <submittedName>
        <fullName evidence="1">Uncharacterized protein</fullName>
    </submittedName>
</protein>
<reference evidence="1 2" key="1">
    <citation type="journal article" date="2018" name="Front. Plant Sci.">
        <title>Red Clover (Trifolium pratense) and Zigzag Clover (T. medium) - A Picture of Genomic Similarities and Differences.</title>
        <authorList>
            <person name="Dluhosova J."/>
            <person name="Istvanek J."/>
            <person name="Nedelnik J."/>
            <person name="Repkova J."/>
        </authorList>
    </citation>
    <scope>NUCLEOTIDE SEQUENCE [LARGE SCALE GENOMIC DNA]</scope>
    <source>
        <strain evidence="2">cv. 10/8</strain>
        <tissue evidence="1">Leaf</tissue>
    </source>
</reference>
<sequence length="159" mass="19046">METYTPDEVLLHEMDELDCRLYNIKEYEIRTLKACKEQVQEWLERLTMEINARGPEAKDSQVEKERLWHSKIFALGESSTSLRSTMELARKQDSAQWLMDKITRAMDTQRKIFSPTTTQHKQWIKTWKRHQQMTKTKCGVIRKPATMKMKRRKKLQQDA</sequence>
<accession>A0A392QPU6</accession>
<evidence type="ECO:0000313" key="1">
    <source>
        <dbReference type="EMBL" id="MCI25556.1"/>
    </source>
</evidence>
<keyword evidence="2" id="KW-1185">Reference proteome</keyword>
<organism evidence="1 2">
    <name type="scientific">Trifolium medium</name>
    <dbReference type="NCBI Taxonomy" id="97028"/>
    <lineage>
        <taxon>Eukaryota</taxon>
        <taxon>Viridiplantae</taxon>
        <taxon>Streptophyta</taxon>
        <taxon>Embryophyta</taxon>
        <taxon>Tracheophyta</taxon>
        <taxon>Spermatophyta</taxon>
        <taxon>Magnoliopsida</taxon>
        <taxon>eudicotyledons</taxon>
        <taxon>Gunneridae</taxon>
        <taxon>Pentapetalae</taxon>
        <taxon>rosids</taxon>
        <taxon>fabids</taxon>
        <taxon>Fabales</taxon>
        <taxon>Fabaceae</taxon>
        <taxon>Papilionoideae</taxon>
        <taxon>50 kb inversion clade</taxon>
        <taxon>NPAAA clade</taxon>
        <taxon>Hologalegina</taxon>
        <taxon>IRL clade</taxon>
        <taxon>Trifolieae</taxon>
        <taxon>Trifolium</taxon>
    </lineage>
</organism>
<proteinExistence type="predicted"/>
<dbReference type="EMBL" id="LXQA010147891">
    <property type="protein sequence ID" value="MCI25556.1"/>
    <property type="molecule type" value="Genomic_DNA"/>
</dbReference>
<comment type="caution">
    <text evidence="1">The sequence shown here is derived from an EMBL/GenBank/DDBJ whole genome shotgun (WGS) entry which is preliminary data.</text>
</comment>
<feature type="non-terminal residue" evidence="1">
    <location>
        <position position="159"/>
    </location>
</feature>
<dbReference type="Proteomes" id="UP000265520">
    <property type="component" value="Unassembled WGS sequence"/>
</dbReference>
<name>A0A392QPU6_9FABA</name>